<evidence type="ECO:0000256" key="8">
    <source>
        <dbReference type="ARBA" id="ARBA00022771"/>
    </source>
</evidence>
<dbReference type="Proteomes" id="UP000054549">
    <property type="component" value="Unassembled WGS sequence"/>
</dbReference>
<reference evidence="18 19" key="1">
    <citation type="submission" date="2014-04" db="EMBL/GenBank/DDBJ databases">
        <title>Evolutionary Origins and Diversification of the Mycorrhizal Mutualists.</title>
        <authorList>
            <consortium name="DOE Joint Genome Institute"/>
            <consortium name="Mycorrhizal Genomics Consortium"/>
            <person name="Kohler A."/>
            <person name="Kuo A."/>
            <person name="Nagy L.G."/>
            <person name="Floudas D."/>
            <person name="Copeland A."/>
            <person name="Barry K.W."/>
            <person name="Cichocki N."/>
            <person name="Veneault-Fourrey C."/>
            <person name="LaButti K."/>
            <person name="Lindquist E.A."/>
            <person name="Lipzen A."/>
            <person name="Lundell T."/>
            <person name="Morin E."/>
            <person name="Murat C."/>
            <person name="Riley R."/>
            <person name="Ohm R."/>
            <person name="Sun H."/>
            <person name="Tunlid A."/>
            <person name="Henrissat B."/>
            <person name="Grigoriev I.V."/>
            <person name="Hibbett D.S."/>
            <person name="Martin F."/>
        </authorList>
    </citation>
    <scope>NUCLEOTIDE SEQUENCE [LARGE SCALE GENOMIC DNA]</scope>
    <source>
        <strain evidence="18 19">Koide BX008</strain>
    </source>
</reference>
<keyword evidence="19" id="KW-1185">Reference proteome</keyword>
<comment type="function">
    <text evidence="16">Component of a retrotranslocation channel required for peroxisome organization by mediating export of the PEX5 receptor from peroxisomes to the cytosol, thereby promoting PEX5 recycling.</text>
</comment>
<proteinExistence type="inferred from homology"/>
<keyword evidence="7" id="KW-0479">Metal-binding</keyword>
<dbReference type="STRING" id="946122.A0A0C2XH04"/>
<evidence type="ECO:0000256" key="5">
    <source>
        <dbReference type="ARBA" id="ARBA00022448"/>
    </source>
</evidence>
<dbReference type="InterPro" id="IPR006845">
    <property type="entry name" value="Pex_N"/>
</dbReference>
<evidence type="ECO:0000256" key="12">
    <source>
        <dbReference type="ARBA" id="ARBA00023136"/>
    </source>
</evidence>
<dbReference type="InterPro" id="IPR017375">
    <property type="entry name" value="PEX12"/>
</dbReference>
<gene>
    <name evidence="18" type="ORF">M378DRAFT_158769</name>
</gene>
<sequence length="371" mass="43051">MEFFNDIGSDVLKPSLFELIAQEQLRDLLQPALKYVFVVFAQRYPRYLLRIVNRHEEFYAFIMLIVERYYLRKHNASFAENFYGLKRRRKPFIPIDKSNAAVGGVPAGEKLRDREIWRSLLFSVGVPYFRAKAQDYYEELGGGISSDIMEENVDARQLRALSDPSLRGQFRHIFKVVYPWFNLLFEGWLLVWNIAYLFEKTPFYRPWLSWIGVELRRLGIEDFRAAAEAAQKRVPPHARLGFFGQLRNAASRSPRLLLDSLRLLLPTAIFFVKFLEWWYSPNSPARSLYAAPLGPAIPPPRILPPHPQGIQFDPKAYGKCPICQNTMNNATALPSGYVFCYRCAYETVEKQGKCPVTLLPAKVWQLQKIMV</sequence>
<organism evidence="18 19">
    <name type="scientific">Amanita muscaria (strain Koide BX008)</name>
    <dbReference type="NCBI Taxonomy" id="946122"/>
    <lineage>
        <taxon>Eukaryota</taxon>
        <taxon>Fungi</taxon>
        <taxon>Dikarya</taxon>
        <taxon>Basidiomycota</taxon>
        <taxon>Agaricomycotina</taxon>
        <taxon>Agaricomycetes</taxon>
        <taxon>Agaricomycetidae</taxon>
        <taxon>Agaricales</taxon>
        <taxon>Pluteineae</taxon>
        <taxon>Amanitaceae</taxon>
        <taxon>Amanita</taxon>
    </lineage>
</organism>
<dbReference type="CDD" id="cd16451">
    <property type="entry name" value="mRING_PEX12"/>
    <property type="match status" value="1"/>
</dbReference>
<dbReference type="FunCoup" id="A0A0C2XH04">
    <property type="interactions" value="219"/>
</dbReference>
<keyword evidence="12 16" id="KW-0472">Membrane</keyword>
<dbReference type="GO" id="GO:0005778">
    <property type="term" value="C:peroxisomal membrane"/>
    <property type="evidence" value="ECO:0007669"/>
    <property type="project" value="UniProtKB-SubCell"/>
</dbReference>
<dbReference type="SUPFAM" id="SSF57850">
    <property type="entry name" value="RING/U-box"/>
    <property type="match status" value="1"/>
</dbReference>
<dbReference type="Gene3D" id="3.30.40.10">
    <property type="entry name" value="Zinc/RING finger domain, C3HC4 (zinc finger)"/>
    <property type="match status" value="1"/>
</dbReference>
<comment type="pathway">
    <text evidence="2">Protein modification; protein ubiquitination.</text>
</comment>
<dbReference type="PANTHER" id="PTHR12888:SF0">
    <property type="entry name" value="PEROXISOME ASSEMBLY PROTEIN 12"/>
    <property type="match status" value="1"/>
</dbReference>
<dbReference type="InterPro" id="IPR001841">
    <property type="entry name" value="Znf_RING"/>
</dbReference>
<keyword evidence="11" id="KW-1133">Transmembrane helix</keyword>
<evidence type="ECO:0000256" key="10">
    <source>
        <dbReference type="ARBA" id="ARBA00022927"/>
    </source>
</evidence>
<keyword evidence="8" id="KW-0863">Zinc-finger</keyword>
<accession>A0A0C2XH04</accession>
<evidence type="ECO:0000256" key="9">
    <source>
        <dbReference type="ARBA" id="ARBA00022833"/>
    </source>
</evidence>
<evidence type="ECO:0000259" key="17">
    <source>
        <dbReference type="SMART" id="SM00184"/>
    </source>
</evidence>
<dbReference type="PIRSF" id="PIRSF038074">
    <property type="entry name" value="Peroxisome_assembly_p12"/>
    <property type="match status" value="1"/>
</dbReference>
<evidence type="ECO:0000313" key="18">
    <source>
        <dbReference type="EMBL" id="KIL68228.1"/>
    </source>
</evidence>
<dbReference type="Pfam" id="PF04757">
    <property type="entry name" value="Pex2_Pex12"/>
    <property type="match status" value="1"/>
</dbReference>
<evidence type="ECO:0000256" key="16">
    <source>
        <dbReference type="PIRNR" id="PIRNR038074"/>
    </source>
</evidence>
<name>A0A0C2XH04_AMAMK</name>
<keyword evidence="9" id="KW-0862">Zinc</keyword>
<comment type="subcellular location">
    <subcellularLocation>
        <location evidence="1">Peroxisome membrane</location>
        <topology evidence="1">Multi-pass membrane protein</topology>
    </subcellularLocation>
</comment>
<keyword evidence="13 16" id="KW-0576">Peroxisome</keyword>
<protein>
    <recommendedName>
        <fullName evidence="4 16">Peroxisome assembly protein 12</fullName>
    </recommendedName>
    <alternativeName>
        <fullName evidence="14 16">Peroxin-12</fullName>
    </alternativeName>
</protein>
<dbReference type="AlphaFoldDB" id="A0A0C2XH04"/>
<evidence type="ECO:0000256" key="2">
    <source>
        <dbReference type="ARBA" id="ARBA00004906"/>
    </source>
</evidence>
<dbReference type="GO" id="GO:0016562">
    <property type="term" value="P:protein import into peroxisome matrix, receptor recycling"/>
    <property type="evidence" value="ECO:0007669"/>
    <property type="project" value="UniProtKB-ARBA"/>
</dbReference>
<dbReference type="GO" id="GO:1990429">
    <property type="term" value="C:peroxisomal importomer complex"/>
    <property type="evidence" value="ECO:0007669"/>
    <property type="project" value="TreeGrafter"/>
</dbReference>
<keyword evidence="6" id="KW-0812">Transmembrane</keyword>
<dbReference type="GO" id="GO:0004842">
    <property type="term" value="F:ubiquitin-protein transferase activity"/>
    <property type="evidence" value="ECO:0007669"/>
    <property type="project" value="TreeGrafter"/>
</dbReference>
<dbReference type="PANTHER" id="PTHR12888">
    <property type="entry name" value="PEROXISOME ASSEMBLY PROTEIN 12 PEROXIN-12"/>
    <property type="match status" value="1"/>
</dbReference>
<evidence type="ECO:0000256" key="13">
    <source>
        <dbReference type="ARBA" id="ARBA00023140"/>
    </source>
</evidence>
<evidence type="ECO:0000256" key="15">
    <source>
        <dbReference type="ARBA" id="ARBA00034505"/>
    </source>
</evidence>
<feature type="domain" description="RING-type" evidence="17">
    <location>
        <begin position="320"/>
        <end position="357"/>
    </location>
</feature>
<evidence type="ECO:0000256" key="4">
    <source>
        <dbReference type="ARBA" id="ARBA00018980"/>
    </source>
</evidence>
<keyword evidence="10" id="KW-0653">Protein transport</keyword>
<dbReference type="InterPro" id="IPR013083">
    <property type="entry name" value="Znf_RING/FYVE/PHD"/>
</dbReference>
<dbReference type="EMBL" id="KN818229">
    <property type="protein sequence ID" value="KIL68228.1"/>
    <property type="molecule type" value="Genomic_DNA"/>
</dbReference>
<evidence type="ECO:0000256" key="7">
    <source>
        <dbReference type="ARBA" id="ARBA00022723"/>
    </source>
</evidence>
<evidence type="ECO:0000313" key="19">
    <source>
        <dbReference type="Proteomes" id="UP000054549"/>
    </source>
</evidence>
<dbReference type="SMART" id="SM00184">
    <property type="entry name" value="RING"/>
    <property type="match status" value="1"/>
</dbReference>
<dbReference type="GO" id="GO:0008270">
    <property type="term" value="F:zinc ion binding"/>
    <property type="evidence" value="ECO:0007669"/>
    <property type="project" value="UniProtKB-KW"/>
</dbReference>
<evidence type="ECO:0000256" key="3">
    <source>
        <dbReference type="ARBA" id="ARBA00008704"/>
    </source>
</evidence>
<dbReference type="InParanoid" id="A0A0C2XH04"/>
<dbReference type="Pfam" id="PF13923">
    <property type="entry name" value="zf-C3HC4_2"/>
    <property type="match status" value="1"/>
</dbReference>
<dbReference type="HOGENOM" id="CLU_031067_0_0_1"/>
<evidence type="ECO:0000256" key="1">
    <source>
        <dbReference type="ARBA" id="ARBA00004585"/>
    </source>
</evidence>
<keyword evidence="5" id="KW-0813">Transport</keyword>
<comment type="similarity">
    <text evidence="3 16">Belongs to the pex2/pex10/pex12 family.</text>
</comment>
<evidence type="ECO:0000256" key="6">
    <source>
        <dbReference type="ARBA" id="ARBA00022692"/>
    </source>
</evidence>
<dbReference type="GO" id="GO:0006513">
    <property type="term" value="P:protein monoubiquitination"/>
    <property type="evidence" value="ECO:0007669"/>
    <property type="project" value="TreeGrafter"/>
</dbReference>
<comment type="subunit">
    <text evidence="15">Component of the PEX2-PEX10-PEX12 retrotranslocation channel, composed of PEX2, PEX10 and PEX12.</text>
</comment>
<evidence type="ECO:0000256" key="14">
    <source>
        <dbReference type="ARBA" id="ARBA00029692"/>
    </source>
</evidence>
<dbReference type="OrthoDB" id="107372at2759"/>
<evidence type="ECO:0000256" key="11">
    <source>
        <dbReference type="ARBA" id="ARBA00022989"/>
    </source>
</evidence>